<dbReference type="PROSITE" id="PS50005">
    <property type="entry name" value="TPR"/>
    <property type="match status" value="2"/>
</dbReference>
<dbReference type="Pfam" id="PF13424">
    <property type="entry name" value="TPR_12"/>
    <property type="match status" value="1"/>
</dbReference>
<feature type="repeat" description="TPR" evidence="1">
    <location>
        <begin position="494"/>
        <end position="527"/>
    </location>
</feature>
<dbReference type="Proteomes" id="UP000184334">
    <property type="component" value="Unassembled WGS sequence"/>
</dbReference>
<keyword evidence="2" id="KW-0175">Coiled coil</keyword>
<dbReference type="SUPFAM" id="SSF48452">
    <property type="entry name" value="TPR-like"/>
    <property type="match status" value="1"/>
</dbReference>
<name>A0A1M4Z930_MARH1</name>
<organism evidence="4 5">
    <name type="scientific">Marinitoga hydrogenitolerans (strain DSM 16785 / JCM 12826 / AT1271)</name>
    <dbReference type="NCBI Taxonomy" id="1122195"/>
    <lineage>
        <taxon>Bacteria</taxon>
        <taxon>Thermotogati</taxon>
        <taxon>Thermotogota</taxon>
        <taxon>Thermotogae</taxon>
        <taxon>Petrotogales</taxon>
        <taxon>Petrotogaceae</taxon>
        <taxon>Marinitoga</taxon>
    </lineage>
</organism>
<accession>A0A1M4Z930</accession>
<protein>
    <submittedName>
        <fullName evidence="4">Tetratricopeptide repeat-containing protein</fullName>
    </submittedName>
</protein>
<dbReference type="OrthoDB" id="46854at2"/>
<reference evidence="4" key="1">
    <citation type="submission" date="2016-11" db="EMBL/GenBank/DDBJ databases">
        <authorList>
            <person name="Varghese N."/>
            <person name="Submissions S."/>
        </authorList>
    </citation>
    <scope>NUCLEOTIDE SEQUENCE [LARGE SCALE GENOMIC DNA]</scope>
    <source>
        <strain evidence="4">DSM 16785</strain>
    </source>
</reference>
<feature type="compositionally biased region" description="Low complexity" evidence="3">
    <location>
        <begin position="117"/>
        <end position="129"/>
    </location>
</feature>
<sequence>MTNEEKKKNSDLNLDELLNDADEINKLMDINLDSETLENKNIEENITDLKDFEISDEPDISEVEKMAEELENKFKDKSKKVNKGDISSENSNESKTEEFANSQEIAKEETIPELQIEGEPINENLNIEENIIEPEVKETSDFQSNSAEETIPELQIEEEPINENLNVEENIIEPEVKETSDFQSNSSEKTIPELQIEEEPVNENLNVEENIIEPEVKETSDFQSNSSEKTIPELQIEEEPVNENLNVEENIIEPEVKETSDFQSNSSEKTIPELQIEEEPVNENLNVEENIIEPEVKETSDFQSDSSEETIPELQIEEESSSDKSIEQKIEDKLIMPEIISTTSNTDEKINSLESRVNNKLEEYEKKIDELKTKNALLEKKLKFFDSKIETAEQGIILLLKNLISVALGDTASLLNSIMEVKSYLSSKNNILFLIDFVKKLKTKLSEQEHYAIHYILGNLNVEVENFGEAEKSYLRALNACEKSKSLDMQFNTSVIQNNLGIMYANIGKKDLAKKYFEESLKIRKNLKEKVKDKYDIHLFYTLNNFGSLEMNSGNLEKAEEYLNEAYEMLNTLTIQDEDKAMLFFNMGNLHREKVDDNKAKDFFEKALKLYEKLYNKNPLKYRKRLKKVIESLSEYDKNILNSSLMEELKEM</sequence>
<gene>
    <name evidence="4" type="ORF">SAMN02745164_01876</name>
</gene>
<feature type="region of interest" description="Disordered" evidence="3">
    <location>
        <begin position="72"/>
        <end position="283"/>
    </location>
</feature>
<evidence type="ECO:0000313" key="4">
    <source>
        <dbReference type="EMBL" id="SHF14531.1"/>
    </source>
</evidence>
<dbReference type="InterPro" id="IPR019734">
    <property type="entry name" value="TPR_rpt"/>
</dbReference>
<evidence type="ECO:0000256" key="1">
    <source>
        <dbReference type="PROSITE-ProRule" id="PRU00339"/>
    </source>
</evidence>
<proteinExistence type="predicted"/>
<dbReference type="Gene3D" id="1.25.40.10">
    <property type="entry name" value="Tetratricopeptide repeat domain"/>
    <property type="match status" value="1"/>
</dbReference>
<keyword evidence="1" id="KW-0802">TPR repeat</keyword>
<evidence type="ECO:0000313" key="5">
    <source>
        <dbReference type="Proteomes" id="UP000184334"/>
    </source>
</evidence>
<feature type="repeat" description="TPR" evidence="1">
    <location>
        <begin position="581"/>
        <end position="614"/>
    </location>
</feature>
<dbReference type="Pfam" id="PF13374">
    <property type="entry name" value="TPR_10"/>
    <property type="match status" value="1"/>
</dbReference>
<feature type="region of interest" description="Disordered" evidence="3">
    <location>
        <begin position="295"/>
        <end position="326"/>
    </location>
</feature>
<feature type="compositionally biased region" description="Acidic residues" evidence="3">
    <location>
        <begin position="306"/>
        <end position="320"/>
    </location>
</feature>
<dbReference type="SMART" id="SM00028">
    <property type="entry name" value="TPR"/>
    <property type="match status" value="4"/>
</dbReference>
<dbReference type="EMBL" id="FQUI01000039">
    <property type="protein sequence ID" value="SHF14531.1"/>
    <property type="molecule type" value="Genomic_DNA"/>
</dbReference>
<feature type="coiled-coil region" evidence="2">
    <location>
        <begin position="350"/>
        <end position="388"/>
    </location>
</feature>
<dbReference type="AlphaFoldDB" id="A0A1M4Z930"/>
<dbReference type="InterPro" id="IPR011990">
    <property type="entry name" value="TPR-like_helical_dom_sf"/>
</dbReference>
<dbReference type="PANTHER" id="PTHR19959">
    <property type="entry name" value="KINESIN LIGHT CHAIN"/>
    <property type="match status" value="1"/>
</dbReference>
<dbReference type="PANTHER" id="PTHR19959:SF119">
    <property type="entry name" value="FUNGAL LIPASE-LIKE DOMAIN-CONTAINING PROTEIN"/>
    <property type="match status" value="1"/>
</dbReference>
<evidence type="ECO:0000256" key="2">
    <source>
        <dbReference type="SAM" id="Coils"/>
    </source>
</evidence>
<dbReference type="RefSeq" id="WP_072865706.1">
    <property type="nucleotide sequence ID" value="NZ_FQUI01000039.1"/>
</dbReference>
<dbReference type="STRING" id="1122195.SAMN02745164_01876"/>
<evidence type="ECO:0000256" key="3">
    <source>
        <dbReference type="SAM" id="MobiDB-lite"/>
    </source>
</evidence>
<comment type="caution">
    <text evidence="4">The sequence shown here is derived from an EMBL/GenBank/DDBJ whole genome shotgun (WGS) entry which is preliminary data.</text>
</comment>
<keyword evidence="5" id="KW-1185">Reference proteome</keyword>